<feature type="transmembrane region" description="Helical" evidence="1">
    <location>
        <begin position="41"/>
        <end position="61"/>
    </location>
</feature>
<comment type="caution">
    <text evidence="2">The sequence shown here is derived from an EMBL/GenBank/DDBJ whole genome shotgun (WGS) entry which is preliminary data.</text>
</comment>
<keyword evidence="3" id="KW-1185">Reference proteome</keyword>
<evidence type="ECO:0000313" key="2">
    <source>
        <dbReference type="EMBL" id="MXO82639.1"/>
    </source>
</evidence>
<dbReference type="AlphaFoldDB" id="A0A844Z9T4"/>
<feature type="transmembrane region" description="Helical" evidence="1">
    <location>
        <begin position="125"/>
        <end position="148"/>
    </location>
</feature>
<evidence type="ECO:0000256" key="1">
    <source>
        <dbReference type="SAM" id="Phobius"/>
    </source>
</evidence>
<feature type="transmembrane region" description="Helical" evidence="1">
    <location>
        <begin position="12"/>
        <end position="29"/>
    </location>
</feature>
<keyword evidence="1" id="KW-0812">Transmembrane</keyword>
<keyword evidence="1" id="KW-0472">Membrane</keyword>
<dbReference type="RefSeq" id="WP_160613067.1">
    <property type="nucleotide sequence ID" value="NZ_JAUFQM010000001.1"/>
</dbReference>
<gene>
    <name evidence="2" type="ORF">GRI35_04535</name>
</gene>
<proteinExistence type="predicted"/>
<keyword evidence="1" id="KW-1133">Transmembrane helix</keyword>
<name>A0A844Z9T4_9SPHN</name>
<evidence type="ECO:0000313" key="3">
    <source>
        <dbReference type="Proteomes" id="UP000460290"/>
    </source>
</evidence>
<reference evidence="2 3" key="1">
    <citation type="submission" date="2019-12" db="EMBL/GenBank/DDBJ databases">
        <title>Genomic-based taxomic classification of the family Erythrobacteraceae.</title>
        <authorList>
            <person name="Xu L."/>
        </authorList>
    </citation>
    <scope>NUCLEOTIDE SEQUENCE [LARGE SCALE GENOMIC DNA]</scope>
    <source>
        <strain evidence="2 3">KCTC 42006</strain>
    </source>
</reference>
<feature type="transmembrane region" description="Helical" evidence="1">
    <location>
        <begin position="100"/>
        <end position="118"/>
    </location>
</feature>
<accession>A0A844Z9T4</accession>
<dbReference type="Proteomes" id="UP000460290">
    <property type="component" value="Unassembled WGS sequence"/>
</dbReference>
<feature type="transmembrane region" description="Helical" evidence="1">
    <location>
        <begin position="68"/>
        <end position="94"/>
    </location>
</feature>
<protein>
    <submittedName>
        <fullName evidence="2">Uncharacterized protein</fullName>
    </submittedName>
</protein>
<dbReference type="OrthoDB" id="6383392at2"/>
<dbReference type="EMBL" id="WTYZ01000001">
    <property type="protein sequence ID" value="MXO82639.1"/>
    <property type="molecule type" value="Genomic_DNA"/>
</dbReference>
<sequence>MDITANRSAKLTAVLLLFTVISKLLYVGISSGGSEPPRMLIWTAEAVAFLGISVFALVAMARQSAHSALWAAIAVGGILNVIQVGMGLAMFGPLSDAGEALAPAFTAVLAGAFFLYFACKFLFGFAAILLSATLFNGGGVAKALAGWLF</sequence>
<organism evidence="2 3">
    <name type="scientific">Pontixanthobacter aestiaquae</name>
    <dbReference type="NCBI Taxonomy" id="1509367"/>
    <lineage>
        <taxon>Bacteria</taxon>
        <taxon>Pseudomonadati</taxon>
        <taxon>Pseudomonadota</taxon>
        <taxon>Alphaproteobacteria</taxon>
        <taxon>Sphingomonadales</taxon>
        <taxon>Erythrobacteraceae</taxon>
        <taxon>Pontixanthobacter</taxon>
    </lineage>
</organism>